<evidence type="ECO:0000313" key="1">
    <source>
        <dbReference type="EMBL" id="KAF1996616.1"/>
    </source>
</evidence>
<dbReference type="OrthoDB" id="3794999at2759"/>
<evidence type="ECO:0000313" key="2">
    <source>
        <dbReference type="Proteomes" id="UP000799779"/>
    </source>
</evidence>
<protein>
    <submittedName>
        <fullName evidence="1">Uncharacterized protein</fullName>
    </submittedName>
</protein>
<dbReference type="EMBL" id="ML977623">
    <property type="protein sequence ID" value="KAF1996616.1"/>
    <property type="molecule type" value="Genomic_DNA"/>
</dbReference>
<accession>A0A6A5WG49</accession>
<reference evidence="1" key="1">
    <citation type="journal article" date="2020" name="Stud. Mycol.">
        <title>101 Dothideomycetes genomes: a test case for predicting lifestyles and emergence of pathogens.</title>
        <authorList>
            <person name="Haridas S."/>
            <person name="Albert R."/>
            <person name="Binder M."/>
            <person name="Bloem J."/>
            <person name="Labutti K."/>
            <person name="Salamov A."/>
            <person name="Andreopoulos B."/>
            <person name="Baker S."/>
            <person name="Barry K."/>
            <person name="Bills G."/>
            <person name="Bluhm B."/>
            <person name="Cannon C."/>
            <person name="Castanera R."/>
            <person name="Culley D."/>
            <person name="Daum C."/>
            <person name="Ezra D."/>
            <person name="Gonzalez J."/>
            <person name="Henrissat B."/>
            <person name="Kuo A."/>
            <person name="Liang C."/>
            <person name="Lipzen A."/>
            <person name="Lutzoni F."/>
            <person name="Magnuson J."/>
            <person name="Mondo S."/>
            <person name="Nolan M."/>
            <person name="Ohm R."/>
            <person name="Pangilinan J."/>
            <person name="Park H.-J."/>
            <person name="Ramirez L."/>
            <person name="Alfaro M."/>
            <person name="Sun H."/>
            <person name="Tritt A."/>
            <person name="Yoshinaga Y."/>
            <person name="Zwiers L.-H."/>
            <person name="Turgeon B."/>
            <person name="Goodwin S."/>
            <person name="Spatafora J."/>
            <person name="Crous P."/>
            <person name="Grigoriev I."/>
        </authorList>
    </citation>
    <scope>NUCLEOTIDE SEQUENCE</scope>
    <source>
        <strain evidence="1">CBS 123094</strain>
    </source>
</reference>
<sequence length="315" mass="35896">MSLSLLPPNLETSCDPNLPYPPLRFSPSYSDSQISAYPPARPRDHIIVIKTSTPALISYVLGPNWQSQIRNNTSWSIYLDKMPNTRGYNDRYIVEMAQTLQRLKDDGVVQPLLPDSEEIALAMRILRAGGAVLDLSGCPWPEDREGKEQSEYSAFKESREYIFGWPDTGGVWALKLIPRPVISLEEEEMAMEGEGAITLEEYMVMLTGPLDFRKLEKTENMMAYCAELRHLGAVFYEHPEDCEDVVMGGLLNTTSLGMDWRRILDPSLGNVSAHGKEGMGREGGECWYEEDEYEEDEDEDEDLVCTYPWWKFWKG</sequence>
<keyword evidence="2" id="KW-1185">Reference proteome</keyword>
<gene>
    <name evidence="1" type="ORF">P154DRAFT_525456</name>
</gene>
<name>A0A6A5WG49_9PLEO</name>
<proteinExistence type="predicted"/>
<organism evidence="1 2">
    <name type="scientific">Amniculicola lignicola CBS 123094</name>
    <dbReference type="NCBI Taxonomy" id="1392246"/>
    <lineage>
        <taxon>Eukaryota</taxon>
        <taxon>Fungi</taxon>
        <taxon>Dikarya</taxon>
        <taxon>Ascomycota</taxon>
        <taxon>Pezizomycotina</taxon>
        <taxon>Dothideomycetes</taxon>
        <taxon>Pleosporomycetidae</taxon>
        <taxon>Pleosporales</taxon>
        <taxon>Amniculicolaceae</taxon>
        <taxon>Amniculicola</taxon>
    </lineage>
</organism>
<dbReference type="AlphaFoldDB" id="A0A6A5WG49"/>
<dbReference type="Proteomes" id="UP000799779">
    <property type="component" value="Unassembled WGS sequence"/>
</dbReference>